<dbReference type="RefSeq" id="WP_373299073.1">
    <property type="nucleotide sequence ID" value="NZ_BMZA01000001.1"/>
</dbReference>
<name>A0A918P7Y3_9SPHN</name>
<dbReference type="Proteomes" id="UP000648075">
    <property type="component" value="Unassembled WGS sequence"/>
</dbReference>
<evidence type="ECO:0008006" key="5">
    <source>
        <dbReference type="Google" id="ProtNLM"/>
    </source>
</evidence>
<dbReference type="PROSITE" id="PS51257">
    <property type="entry name" value="PROKAR_LIPOPROTEIN"/>
    <property type="match status" value="1"/>
</dbReference>
<organism evidence="3 4">
    <name type="scientific">Novosphingobium colocasiae</name>
    <dbReference type="NCBI Taxonomy" id="1256513"/>
    <lineage>
        <taxon>Bacteria</taxon>
        <taxon>Pseudomonadati</taxon>
        <taxon>Pseudomonadota</taxon>
        <taxon>Alphaproteobacteria</taxon>
        <taxon>Sphingomonadales</taxon>
        <taxon>Sphingomonadaceae</taxon>
        <taxon>Novosphingobium</taxon>
    </lineage>
</organism>
<evidence type="ECO:0000256" key="1">
    <source>
        <dbReference type="SAM" id="MobiDB-lite"/>
    </source>
</evidence>
<evidence type="ECO:0000313" key="3">
    <source>
        <dbReference type="EMBL" id="GGY89758.1"/>
    </source>
</evidence>
<feature type="region of interest" description="Disordered" evidence="1">
    <location>
        <begin position="46"/>
        <end position="69"/>
    </location>
</feature>
<keyword evidence="2" id="KW-0732">Signal</keyword>
<keyword evidence="4" id="KW-1185">Reference proteome</keyword>
<accession>A0A918P7Y3</accession>
<protein>
    <recommendedName>
        <fullName evidence="5">DUF3035 domain-containing protein</fullName>
    </recommendedName>
</protein>
<evidence type="ECO:0000313" key="4">
    <source>
        <dbReference type="Proteomes" id="UP000648075"/>
    </source>
</evidence>
<sequence>MPMKKRAILTAAAVATGALLLSGCGSTGLFNRDRPDEFAVQRQAPLVVPPDFSLSPPNQGEPRPSDDTLQSQTLDALFGGPQARSEIEKTTLGLAGTSSPAIRSVVGDENTHTVAKGQVTRQILAAPQGDGRDAQTVIGG</sequence>
<dbReference type="AlphaFoldDB" id="A0A918P7Y3"/>
<reference evidence="3" key="2">
    <citation type="submission" date="2020-09" db="EMBL/GenBank/DDBJ databases">
        <authorList>
            <person name="Sun Q."/>
            <person name="Kim S."/>
        </authorList>
    </citation>
    <scope>NUCLEOTIDE SEQUENCE</scope>
    <source>
        <strain evidence="3">KCTC 32255</strain>
    </source>
</reference>
<evidence type="ECO:0000256" key="2">
    <source>
        <dbReference type="SAM" id="SignalP"/>
    </source>
</evidence>
<reference evidence="3" key="1">
    <citation type="journal article" date="2014" name="Int. J. Syst. Evol. Microbiol.">
        <title>Complete genome sequence of Corynebacterium casei LMG S-19264T (=DSM 44701T), isolated from a smear-ripened cheese.</title>
        <authorList>
            <consortium name="US DOE Joint Genome Institute (JGI-PGF)"/>
            <person name="Walter F."/>
            <person name="Albersmeier A."/>
            <person name="Kalinowski J."/>
            <person name="Ruckert C."/>
        </authorList>
    </citation>
    <scope>NUCLEOTIDE SEQUENCE</scope>
    <source>
        <strain evidence="3">KCTC 32255</strain>
    </source>
</reference>
<proteinExistence type="predicted"/>
<feature type="chain" id="PRO_5037249957" description="DUF3035 domain-containing protein" evidence="2">
    <location>
        <begin position="28"/>
        <end position="140"/>
    </location>
</feature>
<comment type="caution">
    <text evidence="3">The sequence shown here is derived from an EMBL/GenBank/DDBJ whole genome shotgun (WGS) entry which is preliminary data.</text>
</comment>
<dbReference type="Pfam" id="PF11233">
    <property type="entry name" value="DUF3035"/>
    <property type="match status" value="1"/>
</dbReference>
<dbReference type="EMBL" id="BMZA01000001">
    <property type="protein sequence ID" value="GGY89758.1"/>
    <property type="molecule type" value="Genomic_DNA"/>
</dbReference>
<dbReference type="InterPro" id="IPR021395">
    <property type="entry name" value="DUF3035"/>
</dbReference>
<feature type="signal peptide" evidence="2">
    <location>
        <begin position="1"/>
        <end position="27"/>
    </location>
</feature>
<gene>
    <name evidence="3" type="ORF">GCM10011614_00280</name>
</gene>